<evidence type="ECO:0000313" key="6">
    <source>
        <dbReference type="EMBL" id="ONK71398.1"/>
    </source>
</evidence>
<feature type="domain" description="Plastocyanin-like" evidence="4">
    <location>
        <begin position="396"/>
        <end position="530"/>
    </location>
</feature>
<evidence type="ECO:0000259" key="3">
    <source>
        <dbReference type="Pfam" id="PF00394"/>
    </source>
</evidence>
<dbReference type="PANTHER" id="PTHR11709:SF296">
    <property type="entry name" value="MULTI-COPPER OXIDASE TYPE I FAMILY PROTEIN"/>
    <property type="match status" value="1"/>
</dbReference>
<proteinExistence type="inferred from homology"/>
<accession>A0A5P1EZ51</accession>
<organism evidence="6 7">
    <name type="scientific">Asparagus officinalis</name>
    <name type="common">Garden asparagus</name>
    <dbReference type="NCBI Taxonomy" id="4686"/>
    <lineage>
        <taxon>Eukaryota</taxon>
        <taxon>Viridiplantae</taxon>
        <taxon>Streptophyta</taxon>
        <taxon>Embryophyta</taxon>
        <taxon>Tracheophyta</taxon>
        <taxon>Spermatophyta</taxon>
        <taxon>Magnoliopsida</taxon>
        <taxon>Liliopsida</taxon>
        <taxon>Asparagales</taxon>
        <taxon>Asparagaceae</taxon>
        <taxon>Asparagoideae</taxon>
        <taxon>Asparagus</taxon>
    </lineage>
</organism>
<dbReference type="AlphaFoldDB" id="A0A5P1EZ51"/>
<feature type="signal peptide" evidence="2">
    <location>
        <begin position="1"/>
        <end position="24"/>
    </location>
</feature>
<name>A0A5P1EZ51_ASPOF</name>
<feature type="chain" id="PRO_5024379743" description="Plastocyanin-like domain-containing protein" evidence="2">
    <location>
        <begin position="25"/>
        <end position="563"/>
    </location>
</feature>
<feature type="domain" description="Plastocyanin-like" evidence="3">
    <location>
        <begin position="164"/>
        <end position="283"/>
    </location>
</feature>
<dbReference type="EMBL" id="CM007384">
    <property type="protein sequence ID" value="ONK71398.1"/>
    <property type="molecule type" value="Genomic_DNA"/>
</dbReference>
<sequence length="563" mass="63922">MTMRLSLLVSLAFFALYGVIVVQSSSPEDWFDWVVSYGTISPFGVPKKVIMINNEFPGPLINSTTNNVVHVNVHNNLDEPFLFTWNGVQMRRNSWNDGVQGTNCPIMPGKNWTYYFQMKDQIGSFFYYPSVNFQRAAGGYGPIRINNRDVIPIPFPFPRDDFDILISDWFDKDYQEMRNDLDAGNTVLPSPDGVLINGKPSKSLHFNFEPGKTYRLRISNVGVKTTLSFRIQGHDLILIETEGSYTLKKNYTSLDIHPGQSYSVLVTADVPGTFSYNMIACTRFVSPVLCTLATVDYTGSTPALASSRPCSAHSPLSTTLARMGCLLIRSSSLMALGPGILMWDLDVGAARPNPQGSYHYGQINVTRTIVLQNEMAVIDNHTRYTVNGISFVYSNTPLKLADYFRVPNVFFTNLTKDRPDGQTLMISTPVIDALYRDFIQIVFQNKEDTVQTWHVDGYNFFVVGMGFGEWDESKRSEYNLKDAVWRTNTQVYPNGWTAVWISLDNMGMWSIRSMNEERRYLGQEVYIRVRGEDPMRLPDPRDEMPIPNDLPLCGRALPLWYHV</sequence>
<dbReference type="Pfam" id="PF00394">
    <property type="entry name" value="Cu-oxidase"/>
    <property type="match status" value="1"/>
</dbReference>
<feature type="domain" description="Plastocyanin-like" evidence="5">
    <location>
        <begin position="35"/>
        <end position="148"/>
    </location>
</feature>
<evidence type="ECO:0000259" key="5">
    <source>
        <dbReference type="Pfam" id="PF07732"/>
    </source>
</evidence>
<evidence type="ECO:0000256" key="2">
    <source>
        <dbReference type="SAM" id="SignalP"/>
    </source>
</evidence>
<dbReference type="GO" id="GO:0016491">
    <property type="term" value="F:oxidoreductase activity"/>
    <property type="evidence" value="ECO:0007669"/>
    <property type="project" value="InterPro"/>
</dbReference>
<evidence type="ECO:0000313" key="7">
    <source>
        <dbReference type="Proteomes" id="UP000243459"/>
    </source>
</evidence>
<dbReference type="InterPro" id="IPR008972">
    <property type="entry name" value="Cupredoxin"/>
</dbReference>
<reference evidence="7" key="1">
    <citation type="journal article" date="2017" name="Nat. Commun.">
        <title>The asparagus genome sheds light on the origin and evolution of a young Y chromosome.</title>
        <authorList>
            <person name="Harkess A."/>
            <person name="Zhou J."/>
            <person name="Xu C."/>
            <person name="Bowers J.E."/>
            <person name="Van der Hulst R."/>
            <person name="Ayyampalayam S."/>
            <person name="Mercati F."/>
            <person name="Riccardi P."/>
            <person name="McKain M.R."/>
            <person name="Kakrana A."/>
            <person name="Tang H."/>
            <person name="Ray J."/>
            <person name="Groenendijk J."/>
            <person name="Arikit S."/>
            <person name="Mathioni S.M."/>
            <person name="Nakano M."/>
            <person name="Shan H."/>
            <person name="Telgmann-Rauber A."/>
            <person name="Kanno A."/>
            <person name="Yue Z."/>
            <person name="Chen H."/>
            <person name="Li W."/>
            <person name="Chen Y."/>
            <person name="Xu X."/>
            <person name="Zhang Y."/>
            <person name="Luo S."/>
            <person name="Chen H."/>
            <person name="Gao J."/>
            <person name="Mao Z."/>
            <person name="Pires J.C."/>
            <person name="Luo M."/>
            <person name="Kudrna D."/>
            <person name="Wing R.A."/>
            <person name="Meyers B.C."/>
            <person name="Yi K."/>
            <person name="Kong H."/>
            <person name="Lavrijsen P."/>
            <person name="Sunseri F."/>
            <person name="Falavigna A."/>
            <person name="Ye Y."/>
            <person name="Leebens-Mack J.H."/>
            <person name="Chen G."/>
        </authorList>
    </citation>
    <scope>NUCLEOTIDE SEQUENCE [LARGE SCALE GENOMIC DNA]</scope>
    <source>
        <strain evidence="7">cv. DH0086</strain>
    </source>
</reference>
<keyword evidence="7" id="KW-1185">Reference proteome</keyword>
<dbReference type="SUPFAM" id="SSF49503">
    <property type="entry name" value="Cupredoxins"/>
    <property type="match status" value="3"/>
</dbReference>
<gene>
    <name evidence="6" type="ORF">A4U43_C04F8140</name>
</gene>
<dbReference type="InterPro" id="IPR001117">
    <property type="entry name" value="Cu-oxidase_2nd"/>
</dbReference>
<keyword evidence="2" id="KW-0732">Signal</keyword>
<dbReference type="InterPro" id="IPR011707">
    <property type="entry name" value="Cu-oxidase-like_N"/>
</dbReference>
<dbReference type="Proteomes" id="UP000243459">
    <property type="component" value="Chromosome 4"/>
</dbReference>
<dbReference type="Pfam" id="PF07732">
    <property type="entry name" value="Cu-oxidase_3"/>
    <property type="match status" value="1"/>
</dbReference>
<evidence type="ECO:0008006" key="8">
    <source>
        <dbReference type="Google" id="ProtNLM"/>
    </source>
</evidence>
<comment type="similarity">
    <text evidence="1">Belongs to the multicopper oxidase family.</text>
</comment>
<dbReference type="PANTHER" id="PTHR11709">
    <property type="entry name" value="MULTI-COPPER OXIDASE"/>
    <property type="match status" value="1"/>
</dbReference>
<dbReference type="Gene3D" id="2.60.40.420">
    <property type="entry name" value="Cupredoxins - blue copper proteins"/>
    <property type="match status" value="3"/>
</dbReference>
<dbReference type="Pfam" id="PF07731">
    <property type="entry name" value="Cu-oxidase_2"/>
    <property type="match status" value="1"/>
</dbReference>
<dbReference type="Gramene" id="ONK71398">
    <property type="protein sequence ID" value="ONK71398"/>
    <property type="gene ID" value="A4U43_C04F8140"/>
</dbReference>
<dbReference type="GO" id="GO:0005507">
    <property type="term" value="F:copper ion binding"/>
    <property type="evidence" value="ECO:0007669"/>
    <property type="project" value="InterPro"/>
</dbReference>
<dbReference type="InterPro" id="IPR011706">
    <property type="entry name" value="Cu-oxidase_C"/>
</dbReference>
<evidence type="ECO:0000256" key="1">
    <source>
        <dbReference type="ARBA" id="ARBA00010609"/>
    </source>
</evidence>
<dbReference type="OMA" id="VINDMFP"/>
<dbReference type="InterPro" id="IPR045087">
    <property type="entry name" value="Cu-oxidase_fam"/>
</dbReference>
<protein>
    <recommendedName>
        <fullName evidence="8">Plastocyanin-like domain-containing protein</fullName>
    </recommendedName>
</protein>
<evidence type="ECO:0000259" key="4">
    <source>
        <dbReference type="Pfam" id="PF07731"/>
    </source>
</evidence>